<feature type="transmembrane region" description="Helical" evidence="1">
    <location>
        <begin position="72"/>
        <end position="95"/>
    </location>
</feature>
<reference evidence="2 3" key="1">
    <citation type="submission" date="2018-01" db="EMBL/GenBank/DDBJ databases">
        <authorList>
            <person name="Clerissi C."/>
        </authorList>
    </citation>
    <scope>NUCLEOTIDE SEQUENCE [LARGE SCALE GENOMIC DNA]</scope>
    <source>
        <strain evidence="2">Cupriavidus taiwanensis SWF 66322</strain>
    </source>
</reference>
<evidence type="ECO:0008006" key="4">
    <source>
        <dbReference type="Google" id="ProtNLM"/>
    </source>
</evidence>
<proteinExistence type="predicted"/>
<feature type="transmembrane region" description="Helical" evidence="1">
    <location>
        <begin position="101"/>
        <end position="121"/>
    </location>
</feature>
<protein>
    <recommendedName>
        <fullName evidence="4">DUF2938 domain-containing protein</fullName>
    </recommendedName>
</protein>
<dbReference type="RefSeq" id="WP_115707664.1">
    <property type="nucleotide sequence ID" value="NZ_LT984813.1"/>
</dbReference>
<feature type="transmembrane region" description="Helical" evidence="1">
    <location>
        <begin position="32"/>
        <end position="51"/>
    </location>
</feature>
<feature type="transmembrane region" description="Helical" evidence="1">
    <location>
        <begin position="142"/>
        <end position="166"/>
    </location>
</feature>
<dbReference type="EMBL" id="LT984813">
    <property type="protein sequence ID" value="SPD63034.1"/>
    <property type="molecule type" value="Genomic_DNA"/>
</dbReference>
<dbReference type="Pfam" id="PF11158">
    <property type="entry name" value="DUF2938"/>
    <property type="match status" value="1"/>
</dbReference>
<keyword evidence="1" id="KW-0472">Membrane</keyword>
<organism evidence="2 3">
    <name type="scientific">Cupriavidus taiwanensis</name>
    <dbReference type="NCBI Taxonomy" id="164546"/>
    <lineage>
        <taxon>Bacteria</taxon>
        <taxon>Pseudomonadati</taxon>
        <taxon>Pseudomonadota</taxon>
        <taxon>Betaproteobacteria</taxon>
        <taxon>Burkholderiales</taxon>
        <taxon>Burkholderiaceae</taxon>
        <taxon>Cupriavidus</taxon>
    </lineage>
</organism>
<name>A0A9Q7UQW9_9BURK</name>
<sequence length="173" mass="18430">MPDHTTAMLLHATVIGTGATLVMDAWAILRKWLLGLPALNYGLVGRWLAWLPRGRFHHQPIAATPPVRGEQAIGWIAHYLTGIAFAGILLALWGLDWARKPTLAPALIVGIASVAAPFLLMQPAMGAGIAASRMPRPNVARVHSLVTHAVFGVGMYAAGWVAQLIAGPNWSLA</sequence>
<evidence type="ECO:0000313" key="2">
    <source>
        <dbReference type="EMBL" id="SPD63034.1"/>
    </source>
</evidence>
<evidence type="ECO:0000256" key="1">
    <source>
        <dbReference type="SAM" id="Phobius"/>
    </source>
</evidence>
<evidence type="ECO:0000313" key="3">
    <source>
        <dbReference type="Proteomes" id="UP000254259"/>
    </source>
</evidence>
<dbReference type="AlphaFoldDB" id="A0A9Q7UQW9"/>
<dbReference type="Proteomes" id="UP000254259">
    <property type="component" value="Chromosome CBM2636"/>
</dbReference>
<keyword evidence="1" id="KW-1133">Transmembrane helix</keyword>
<dbReference type="InterPro" id="IPR021329">
    <property type="entry name" value="DUF2938"/>
</dbReference>
<accession>A0A9Q7UQW9</accession>
<gene>
    <name evidence="2" type="ORF">CBM2636_10050</name>
</gene>
<feature type="transmembrane region" description="Helical" evidence="1">
    <location>
        <begin position="7"/>
        <end position="26"/>
    </location>
</feature>
<keyword evidence="1" id="KW-0812">Transmembrane</keyword>